<evidence type="ECO:0000259" key="3">
    <source>
        <dbReference type="Pfam" id="PF00149"/>
    </source>
</evidence>
<name>A0A2S4W822_9BASI</name>
<keyword evidence="2" id="KW-0472">Membrane</keyword>
<keyword evidence="2" id="KW-1133">Transmembrane helix</keyword>
<dbReference type="PANTHER" id="PTHR46546">
    <property type="entry name" value="SHEWANELLA-LIKE PROTEIN PHOSPHATASE 1"/>
    <property type="match status" value="1"/>
</dbReference>
<dbReference type="AlphaFoldDB" id="A0A2S4W822"/>
<feature type="domain" description="Calcineurin-like phosphoesterase" evidence="3">
    <location>
        <begin position="81"/>
        <end position="343"/>
    </location>
</feature>
<keyword evidence="2" id="KW-0812">Transmembrane</keyword>
<keyword evidence="5" id="KW-1185">Reference proteome</keyword>
<dbReference type="Proteomes" id="UP000239156">
    <property type="component" value="Unassembled WGS sequence"/>
</dbReference>
<protein>
    <recommendedName>
        <fullName evidence="3">Calcineurin-like phosphoesterase domain-containing protein</fullName>
    </recommendedName>
</protein>
<dbReference type="PANTHER" id="PTHR46546:SF4">
    <property type="entry name" value="SHEWANELLA-LIKE PROTEIN PHOSPHATASE 1"/>
    <property type="match status" value="1"/>
</dbReference>
<dbReference type="InterPro" id="IPR029052">
    <property type="entry name" value="Metallo-depent_PP-like"/>
</dbReference>
<dbReference type="EMBL" id="PKSL01000001">
    <property type="protein sequence ID" value="POW17901.1"/>
    <property type="molecule type" value="Genomic_DNA"/>
</dbReference>
<evidence type="ECO:0000256" key="1">
    <source>
        <dbReference type="SAM" id="MobiDB-lite"/>
    </source>
</evidence>
<dbReference type="VEuPathDB" id="FungiDB:PSTT_00243"/>
<evidence type="ECO:0000313" key="5">
    <source>
        <dbReference type="Proteomes" id="UP000239156"/>
    </source>
</evidence>
<dbReference type="GO" id="GO:0016787">
    <property type="term" value="F:hydrolase activity"/>
    <property type="evidence" value="ECO:0007669"/>
    <property type="project" value="InterPro"/>
</dbReference>
<evidence type="ECO:0000313" key="4">
    <source>
        <dbReference type="EMBL" id="POW17901.1"/>
    </source>
</evidence>
<dbReference type="SUPFAM" id="SSF56300">
    <property type="entry name" value="Metallo-dependent phosphatases"/>
    <property type="match status" value="1"/>
</dbReference>
<proteinExistence type="predicted"/>
<reference evidence="4" key="1">
    <citation type="submission" date="2017-12" db="EMBL/GenBank/DDBJ databases">
        <title>Gene loss provides genomic basis for host adaptation in cereal stripe rust fungi.</title>
        <authorList>
            <person name="Xia C."/>
        </authorList>
    </citation>
    <scope>NUCLEOTIDE SEQUENCE [LARGE SCALE GENOMIC DNA]</scope>
    <source>
        <strain evidence="4">93-210</strain>
    </source>
</reference>
<dbReference type="InterPro" id="IPR004843">
    <property type="entry name" value="Calcineurin-like_PHP"/>
</dbReference>
<feature type="region of interest" description="Disordered" evidence="1">
    <location>
        <begin position="51"/>
        <end position="73"/>
    </location>
</feature>
<evidence type="ECO:0000256" key="2">
    <source>
        <dbReference type="SAM" id="Phobius"/>
    </source>
</evidence>
<sequence>MAKVVDESNSLETGTKMLAILHRHRKLIIILISFILIYKYILNPKRTTRSTENTVQQEQQEPHDQSSSSTTTTKLKKFSSRIVAVGDLHGDLNHATRVLRMAGLIDLRNQWIGGRSVLVQTGDIVDRGKDTILLYKWMDTLRNEAQIAGGAVVNLLGNHEYMNALGDWRYVTQEDIESFGSGESRRRVMSTKGWIGQSWISNYSVTARIPYPLNFQELPKLSSQTSVTTNFTESFEGSSTDPFLNSATVFVHGGITPEYAKIGISTINKIGKSLLHRALDGQLPFNHLPPHTPLEESQLYAEHGPLWERSYALEDDEDIICTQIDKAIQHLKVRRMVMGHTPQFKGITSRCNGKILLIDTGISSAYGGPLTALEINYNLVPLDSNSTTTTTTTWKEIESVVALEELKPRKTLASFNRFVNLTIDHHLDQL</sequence>
<organism evidence="4 5">
    <name type="scientific">Puccinia striiformis</name>
    <dbReference type="NCBI Taxonomy" id="27350"/>
    <lineage>
        <taxon>Eukaryota</taxon>
        <taxon>Fungi</taxon>
        <taxon>Dikarya</taxon>
        <taxon>Basidiomycota</taxon>
        <taxon>Pucciniomycotina</taxon>
        <taxon>Pucciniomycetes</taxon>
        <taxon>Pucciniales</taxon>
        <taxon>Pucciniaceae</taxon>
        <taxon>Puccinia</taxon>
    </lineage>
</organism>
<accession>A0A2S4W822</accession>
<comment type="caution">
    <text evidence="4">The sequence shown here is derived from an EMBL/GenBank/DDBJ whole genome shotgun (WGS) entry which is preliminary data.</text>
</comment>
<feature type="transmembrane region" description="Helical" evidence="2">
    <location>
        <begin position="26"/>
        <end position="42"/>
    </location>
</feature>
<dbReference type="Pfam" id="PF00149">
    <property type="entry name" value="Metallophos"/>
    <property type="match status" value="1"/>
</dbReference>
<dbReference type="Gene3D" id="3.60.21.10">
    <property type="match status" value="1"/>
</dbReference>
<gene>
    <name evidence="4" type="ORF">PSTT_00243</name>
</gene>